<dbReference type="AlphaFoldDB" id="A0A8J5FXC5"/>
<dbReference type="InterPro" id="IPR020097">
    <property type="entry name" value="PsdUridine_synth_TruA_a/b_dom"/>
</dbReference>
<feature type="binding site" evidence="19">
    <location>
        <position position="259"/>
    </location>
    <ligand>
        <name>Ca(2+)</name>
        <dbReference type="ChEBI" id="CHEBI:29108"/>
        <label>2</label>
    </ligand>
</feature>
<evidence type="ECO:0000256" key="19">
    <source>
        <dbReference type="PIRSR" id="PIRSR600823-3"/>
    </source>
</evidence>
<dbReference type="InterPro" id="IPR010255">
    <property type="entry name" value="Haem_peroxidase_sf"/>
</dbReference>
<dbReference type="PROSITE" id="PS50873">
    <property type="entry name" value="PEROXIDASE_4"/>
    <property type="match status" value="1"/>
</dbReference>
<evidence type="ECO:0000256" key="4">
    <source>
        <dbReference type="ARBA" id="ARBA00012313"/>
    </source>
</evidence>
<evidence type="ECO:0000313" key="28">
    <source>
        <dbReference type="Proteomes" id="UP000734854"/>
    </source>
</evidence>
<keyword evidence="8 19" id="KW-0479">Metal-binding</keyword>
<keyword evidence="10" id="KW-0560">Oxidoreductase</keyword>
<feature type="binding site" evidence="19">
    <location>
        <position position="91"/>
    </location>
    <ligand>
        <name>Ca(2+)</name>
        <dbReference type="ChEBI" id="CHEBI:29108"/>
        <label>1</label>
    </ligand>
</feature>
<comment type="catalytic activity">
    <reaction evidence="16">
        <text>a uridine in tRNA = a pseudouridine in tRNA</text>
        <dbReference type="Rhea" id="RHEA:54572"/>
        <dbReference type="Rhea" id="RHEA-COMP:13339"/>
        <dbReference type="Rhea" id="RHEA-COMP:13934"/>
        <dbReference type="ChEBI" id="CHEBI:65314"/>
        <dbReference type="ChEBI" id="CHEBI:65315"/>
    </reaction>
</comment>
<dbReference type="Pfam" id="PF01416">
    <property type="entry name" value="PseudoU_synth_1"/>
    <property type="match status" value="1"/>
</dbReference>
<feature type="region of interest" description="Disordered" evidence="24">
    <location>
        <begin position="626"/>
        <end position="671"/>
    </location>
</feature>
<comment type="cofactor">
    <cofactor evidence="19">
        <name>Ca(2+)</name>
        <dbReference type="ChEBI" id="CHEBI:29108"/>
    </cofactor>
    <text evidence="19">Binds 2 calcium ions per subunit.</text>
</comment>
<feature type="binding site" evidence="23">
    <location>
        <position position="539"/>
    </location>
    <ligand>
        <name>substrate</name>
    </ligand>
</feature>
<evidence type="ECO:0000256" key="9">
    <source>
        <dbReference type="ARBA" id="ARBA00022837"/>
    </source>
</evidence>
<keyword evidence="11 19" id="KW-0408">Iron</keyword>
<feature type="site" description="Transition state stabilizer" evidence="20">
    <location>
        <position position="77"/>
    </location>
</feature>
<accession>A0A8J5FXC5</accession>
<evidence type="ECO:0000256" key="16">
    <source>
        <dbReference type="ARBA" id="ARBA00036943"/>
    </source>
</evidence>
<keyword evidence="7" id="KW-0819">tRNA processing</keyword>
<dbReference type="FunFam" id="3.30.70.580:FF:000002">
    <property type="entry name" value="tRNA pseudouridine synthase"/>
    <property type="match status" value="1"/>
</dbReference>
<evidence type="ECO:0000313" key="27">
    <source>
        <dbReference type="EMBL" id="KAG6492222.1"/>
    </source>
</evidence>
<dbReference type="InterPro" id="IPR020094">
    <property type="entry name" value="TruA/RsuA/RluB/E/F_N"/>
</dbReference>
<dbReference type="InterPro" id="IPR000823">
    <property type="entry name" value="Peroxidase_pln"/>
</dbReference>
<dbReference type="PANTHER" id="PTHR31388:SF123">
    <property type="entry name" value="PEROXIDASE RIP1"/>
    <property type="match status" value="1"/>
</dbReference>
<evidence type="ECO:0000256" key="25">
    <source>
        <dbReference type="SAM" id="Phobius"/>
    </source>
</evidence>
<keyword evidence="13" id="KW-0325">Glycoprotein</keyword>
<evidence type="ECO:0000256" key="15">
    <source>
        <dbReference type="ARBA" id="ARBA00023324"/>
    </source>
</evidence>
<keyword evidence="15" id="KW-0376">Hydrogen peroxide</keyword>
<keyword evidence="9 19" id="KW-0106">Calcium</keyword>
<dbReference type="CDD" id="cd02568">
    <property type="entry name" value="PseudoU_synth_PUS1_PUS2"/>
    <property type="match status" value="1"/>
</dbReference>
<evidence type="ECO:0000256" key="18">
    <source>
        <dbReference type="PIRSR" id="PIRSR600823-2"/>
    </source>
</evidence>
<feature type="binding site" evidence="19">
    <location>
        <position position="210"/>
    </location>
    <ligand>
        <name>Ca(2+)</name>
        <dbReference type="ChEBI" id="CHEBI:29108"/>
        <label>2</label>
    </ligand>
</feature>
<evidence type="ECO:0000256" key="14">
    <source>
        <dbReference type="ARBA" id="ARBA00023235"/>
    </source>
</evidence>
<evidence type="ECO:0000256" key="8">
    <source>
        <dbReference type="ARBA" id="ARBA00022723"/>
    </source>
</evidence>
<feature type="domain" description="Plant heme peroxidase family profile" evidence="26">
    <location>
        <begin position="40"/>
        <end position="338"/>
    </location>
</feature>
<dbReference type="GO" id="GO:0006979">
    <property type="term" value="P:response to oxidative stress"/>
    <property type="evidence" value="ECO:0007669"/>
    <property type="project" value="InterPro"/>
</dbReference>
<comment type="catalytic activity">
    <reaction evidence="1">
        <text>2 a phenolic donor + H2O2 = 2 a phenolic radical donor + 2 H2O</text>
        <dbReference type="Rhea" id="RHEA:56136"/>
        <dbReference type="ChEBI" id="CHEBI:15377"/>
        <dbReference type="ChEBI" id="CHEBI:16240"/>
        <dbReference type="ChEBI" id="CHEBI:139520"/>
        <dbReference type="ChEBI" id="CHEBI:139521"/>
        <dbReference type="EC" id="1.11.1.7"/>
    </reaction>
</comment>
<feature type="binding site" evidence="19">
    <location>
        <position position="89"/>
    </location>
    <ligand>
        <name>Ca(2+)</name>
        <dbReference type="ChEBI" id="CHEBI:29108"/>
        <label>1</label>
    </ligand>
</feature>
<evidence type="ECO:0000256" key="24">
    <source>
        <dbReference type="SAM" id="MobiDB-lite"/>
    </source>
</evidence>
<feature type="binding site" description="axial binding residue" evidence="19">
    <location>
        <position position="209"/>
    </location>
    <ligand>
        <name>heme b</name>
        <dbReference type="ChEBI" id="CHEBI:60344"/>
    </ligand>
    <ligandPart>
        <name>Fe</name>
        <dbReference type="ChEBI" id="CHEBI:18248"/>
    </ligandPart>
</feature>
<dbReference type="GO" id="GO:0042744">
    <property type="term" value="P:hydrogen peroxide catabolic process"/>
    <property type="evidence" value="ECO:0007669"/>
    <property type="project" value="UniProtKB-KW"/>
</dbReference>
<reference evidence="27 28" key="1">
    <citation type="submission" date="2020-08" db="EMBL/GenBank/DDBJ databases">
        <title>Plant Genome Project.</title>
        <authorList>
            <person name="Zhang R.-G."/>
        </authorList>
    </citation>
    <scope>NUCLEOTIDE SEQUENCE [LARGE SCALE GENOMIC DNA]</scope>
    <source>
        <tissue evidence="27">Rhizome</tissue>
    </source>
</reference>
<feature type="region of interest" description="Disordered" evidence="24">
    <location>
        <begin position="583"/>
        <end position="603"/>
    </location>
</feature>
<comment type="similarity">
    <text evidence="3">Belongs to the tRNA pseudouridine synthase TruA family.</text>
</comment>
<keyword evidence="14" id="KW-0413">Isomerase</keyword>
<keyword evidence="12 21" id="KW-1015">Disulfide bond</keyword>
<organism evidence="27 28">
    <name type="scientific">Zingiber officinale</name>
    <name type="common">Ginger</name>
    <name type="synonym">Amomum zingiber</name>
    <dbReference type="NCBI Taxonomy" id="94328"/>
    <lineage>
        <taxon>Eukaryota</taxon>
        <taxon>Viridiplantae</taxon>
        <taxon>Streptophyta</taxon>
        <taxon>Embryophyta</taxon>
        <taxon>Tracheophyta</taxon>
        <taxon>Spermatophyta</taxon>
        <taxon>Magnoliopsida</taxon>
        <taxon>Liliopsida</taxon>
        <taxon>Zingiberales</taxon>
        <taxon>Zingiberaceae</taxon>
        <taxon>Zingiber</taxon>
    </lineage>
</organism>
<dbReference type="InterPro" id="IPR019793">
    <property type="entry name" value="Peroxidases_heam-ligand_BS"/>
</dbReference>
<dbReference type="SUPFAM" id="SSF48113">
    <property type="entry name" value="Heme-dependent peroxidases"/>
    <property type="match status" value="1"/>
</dbReference>
<evidence type="ECO:0000256" key="1">
    <source>
        <dbReference type="ARBA" id="ARBA00000189"/>
    </source>
</evidence>
<name>A0A8J5FXC5_ZINOF</name>
<evidence type="ECO:0000256" key="17">
    <source>
        <dbReference type="PIRSR" id="PIRSR600823-1"/>
    </source>
</evidence>
<dbReference type="PROSITE" id="PS00435">
    <property type="entry name" value="PEROXIDASE_1"/>
    <property type="match status" value="1"/>
</dbReference>
<evidence type="ECO:0000256" key="6">
    <source>
        <dbReference type="ARBA" id="ARBA00022617"/>
    </source>
</evidence>
<evidence type="ECO:0000256" key="21">
    <source>
        <dbReference type="PIRSR" id="PIRSR600823-5"/>
    </source>
</evidence>
<dbReference type="InterPro" id="IPR002016">
    <property type="entry name" value="Haem_peroxidase"/>
</dbReference>
<dbReference type="EMBL" id="JACMSC010000013">
    <property type="protein sequence ID" value="KAG6492222.1"/>
    <property type="molecule type" value="Genomic_DNA"/>
</dbReference>
<evidence type="ECO:0000259" key="26">
    <source>
        <dbReference type="PROSITE" id="PS50873"/>
    </source>
</evidence>
<feature type="binding site" evidence="19">
    <location>
        <position position="257"/>
    </location>
    <ligand>
        <name>Ca(2+)</name>
        <dbReference type="ChEBI" id="CHEBI:29108"/>
        <label>2</label>
    </ligand>
</feature>
<evidence type="ECO:0000256" key="10">
    <source>
        <dbReference type="ARBA" id="ARBA00023002"/>
    </source>
</evidence>
<dbReference type="InterPro" id="IPR041708">
    <property type="entry name" value="PUS1/PUS2-like"/>
</dbReference>
<dbReference type="CDD" id="cd00693">
    <property type="entry name" value="secretory_peroxidase"/>
    <property type="match status" value="1"/>
</dbReference>
<dbReference type="InterPro" id="IPR020103">
    <property type="entry name" value="PsdUridine_synth_cat_dom_sf"/>
</dbReference>
<keyword evidence="6" id="KW-0349">Heme</keyword>
<feature type="binding site" evidence="19">
    <location>
        <position position="82"/>
    </location>
    <ligand>
        <name>Ca(2+)</name>
        <dbReference type="ChEBI" id="CHEBI:29108"/>
        <label>1</label>
    </ligand>
</feature>
<dbReference type="Proteomes" id="UP000734854">
    <property type="component" value="Unassembled WGS sequence"/>
</dbReference>
<evidence type="ECO:0000256" key="22">
    <source>
        <dbReference type="PIRSR" id="PIRSR641708-1"/>
    </source>
</evidence>
<dbReference type="Gene3D" id="1.10.520.10">
    <property type="match status" value="1"/>
</dbReference>
<dbReference type="GO" id="GO:0140825">
    <property type="term" value="F:lactoperoxidase activity"/>
    <property type="evidence" value="ECO:0007669"/>
    <property type="project" value="UniProtKB-EC"/>
</dbReference>
<keyword evidence="28" id="KW-1185">Reference proteome</keyword>
<dbReference type="GO" id="GO:0020037">
    <property type="term" value="F:heme binding"/>
    <property type="evidence" value="ECO:0007669"/>
    <property type="project" value="InterPro"/>
</dbReference>
<evidence type="ECO:0000256" key="7">
    <source>
        <dbReference type="ARBA" id="ARBA00022694"/>
    </source>
</evidence>
<dbReference type="SUPFAM" id="SSF55120">
    <property type="entry name" value="Pseudouridine synthase"/>
    <property type="match status" value="2"/>
</dbReference>
<dbReference type="InterPro" id="IPR020095">
    <property type="entry name" value="PsdUridine_synth_TruA_C"/>
</dbReference>
<dbReference type="PRINTS" id="PR00458">
    <property type="entry name" value="PEROXIDASE"/>
</dbReference>
<feature type="active site" description="Nucleophile" evidence="22">
    <location>
        <position position="474"/>
    </location>
</feature>
<evidence type="ECO:0000256" key="12">
    <source>
        <dbReference type="ARBA" id="ARBA00023157"/>
    </source>
</evidence>
<feature type="disulfide bond" evidence="21">
    <location>
        <begin position="83"/>
        <end position="88"/>
    </location>
</feature>
<dbReference type="PANTHER" id="PTHR31388">
    <property type="entry name" value="PEROXIDASE 72-RELATED"/>
    <property type="match status" value="1"/>
</dbReference>
<sequence length="852" mass="93420">MCTVASIYMAISSNMLFGTLYFTFISSIIIPAAHHHVQGKLTPNFYDEVCPQALPTIQVMVETAVTFTPRIGASLVRLHFHDCFVNGCDGSVLLDDSPTIVGEKTAGPNNNSVGGFDFIDEIKATLNVVCFGNVVSCADILAVAARDSVVALGGSSYDVLLGRRDSTNASRDDANSNIPSPVSDLSDILAKFEAHNLSAEDLVLLSGAHTLGYAKCKLFRDRIYNETSTIDADFASALKAKCPKAVGSGDDELSSLDETPAAFDSGYYQMLTRNKGLLHSDQQLFKGDGSEIDGLVKRYSEDAGAFTEGFGAAMVRMGSISPLTGDEGEIRENCRVSLPMAAAAAACSLRASFDPCILPSLTFRVLFCNLRSSRVLCSSILSLPSTTTCVDGSEIDGGGGGGGKRWESFCKKKVVMRVGYIGTDYRGLQKQRDAHDLSTIEAELESAIYKSGGILDSNFGKLQKIGWKRSSRTDKGVHSLATTISLKMEIPELAWKDDPSGIVLANYVNSNLPNNVKVFSILPSQKSFDPRRECSLRMYSYLLPAEIIGIGGNCSSKEVTKHLEEFNSILKGFEGERPFHNYTVRSKYRKPPSGKRNSMKQSRLKLDTLPSGVEESSGDVGNFHVEDATQSEHEERAILSCNTDEEEEVDESPDEKRNENKNSNLPPPVRARWLHEPDERDKLNASHFRKIFRCSCGDLETSSGRNHVVLSICGGSFMLHQIRKMVGTAVAVKRGLLPRDVIELSLAKFSRIVLPLAPSEVLILRGNHYTTSNRPGNLTRPEVQLMAESQEIQAAADNFYQNVLLPQLSKFLDPLKSPWKEWVENLEAFTSISDAELNDVRTAFHVWKEGFF</sequence>
<dbReference type="InterPro" id="IPR033905">
    <property type="entry name" value="Secretory_peroxidase"/>
</dbReference>
<comment type="caution">
    <text evidence="27">The sequence shown here is derived from an EMBL/GenBank/DDBJ whole genome shotgun (WGS) entry which is preliminary data.</text>
</comment>
<evidence type="ECO:0000256" key="2">
    <source>
        <dbReference type="ARBA" id="ARBA00006873"/>
    </source>
</evidence>
<evidence type="ECO:0000256" key="20">
    <source>
        <dbReference type="PIRSR" id="PIRSR600823-4"/>
    </source>
</evidence>
<feature type="active site" description="Proton acceptor" evidence="17">
    <location>
        <position position="81"/>
    </location>
</feature>
<dbReference type="PROSITE" id="PS00436">
    <property type="entry name" value="PEROXIDASE_2"/>
    <property type="match status" value="1"/>
</dbReference>
<evidence type="ECO:0000256" key="11">
    <source>
        <dbReference type="ARBA" id="ARBA00023004"/>
    </source>
</evidence>
<evidence type="ECO:0000256" key="5">
    <source>
        <dbReference type="ARBA" id="ARBA00022559"/>
    </source>
</evidence>
<dbReference type="GO" id="GO:0046872">
    <property type="term" value="F:metal ion binding"/>
    <property type="evidence" value="ECO:0007669"/>
    <property type="project" value="UniProtKB-KW"/>
</dbReference>
<feature type="binding site" evidence="19">
    <location>
        <position position="85"/>
    </location>
    <ligand>
        <name>Ca(2+)</name>
        <dbReference type="ChEBI" id="CHEBI:29108"/>
        <label>1</label>
    </ligand>
</feature>
<feature type="binding site" evidence="19">
    <location>
        <position position="264"/>
    </location>
    <ligand>
        <name>Ca(2+)</name>
        <dbReference type="ChEBI" id="CHEBI:29108"/>
        <label>2</label>
    </ligand>
</feature>
<dbReference type="EC" id="1.11.1.7" evidence="4"/>
<dbReference type="Pfam" id="PF00141">
    <property type="entry name" value="peroxidase"/>
    <property type="match status" value="1"/>
</dbReference>
<feature type="compositionally biased region" description="Basic and acidic residues" evidence="24">
    <location>
        <begin position="626"/>
        <end position="637"/>
    </location>
</feature>
<protein>
    <recommendedName>
        <fullName evidence="4">peroxidase</fullName>
        <ecNumber evidence="4">1.11.1.7</ecNumber>
    </recommendedName>
</protein>
<dbReference type="Gene3D" id="3.30.70.580">
    <property type="entry name" value="Pseudouridine synthase I, catalytic domain, N-terminal subdomain"/>
    <property type="match status" value="1"/>
</dbReference>
<comment type="cofactor">
    <cofactor evidence="19">
        <name>heme b</name>
        <dbReference type="ChEBI" id="CHEBI:60344"/>
    </cofactor>
    <text evidence="19">Binds 1 heme b (iron(II)-protoporphyrin IX) group per subunit.</text>
</comment>
<dbReference type="FunFam" id="1.10.420.10:FF:000006">
    <property type="entry name" value="Peroxidase"/>
    <property type="match status" value="1"/>
</dbReference>
<feature type="binding site" evidence="19">
    <location>
        <position position="87"/>
    </location>
    <ligand>
        <name>Ca(2+)</name>
        <dbReference type="ChEBI" id="CHEBI:29108"/>
        <label>1</label>
    </ligand>
</feature>
<feature type="binding site" evidence="18">
    <location>
        <position position="179"/>
    </location>
    <ligand>
        <name>substrate</name>
    </ligand>
</feature>
<evidence type="ECO:0000256" key="23">
    <source>
        <dbReference type="PIRSR" id="PIRSR641708-2"/>
    </source>
</evidence>
<feature type="disulfide bond" evidence="21">
    <location>
        <begin position="137"/>
        <end position="334"/>
    </location>
</feature>
<evidence type="ECO:0000256" key="13">
    <source>
        <dbReference type="ARBA" id="ARBA00023180"/>
    </source>
</evidence>
<dbReference type="GO" id="GO:0009982">
    <property type="term" value="F:pseudouridine synthase activity"/>
    <property type="evidence" value="ECO:0007669"/>
    <property type="project" value="InterPro"/>
</dbReference>
<feature type="compositionally biased region" description="Acidic residues" evidence="24">
    <location>
        <begin position="643"/>
        <end position="653"/>
    </location>
</feature>
<keyword evidence="25" id="KW-0472">Membrane</keyword>
<feature type="binding site" evidence="19">
    <location>
        <position position="103"/>
    </location>
    <ligand>
        <name>Ca(2+)</name>
        <dbReference type="ChEBI" id="CHEBI:29108"/>
        <label>1</label>
    </ligand>
</feature>
<proteinExistence type="inferred from homology"/>
<dbReference type="Gene3D" id="1.10.420.10">
    <property type="entry name" value="Peroxidase, domain 2"/>
    <property type="match status" value="1"/>
</dbReference>
<dbReference type="Gene3D" id="3.30.70.660">
    <property type="entry name" value="Pseudouridine synthase I, catalytic domain, C-terminal subdomain"/>
    <property type="match status" value="1"/>
</dbReference>
<gene>
    <name evidence="27" type="ORF">ZIOFF_047173</name>
</gene>
<feature type="disulfide bond" evidence="21">
    <location>
        <begin position="216"/>
        <end position="242"/>
    </location>
</feature>
<dbReference type="GO" id="GO:0031119">
    <property type="term" value="P:tRNA pseudouridine synthesis"/>
    <property type="evidence" value="ECO:0007669"/>
    <property type="project" value="InterPro"/>
</dbReference>
<evidence type="ECO:0000256" key="3">
    <source>
        <dbReference type="ARBA" id="ARBA00009375"/>
    </source>
</evidence>
<dbReference type="InterPro" id="IPR019794">
    <property type="entry name" value="Peroxidases_AS"/>
</dbReference>
<feature type="disulfide bond" evidence="21">
    <location>
        <begin position="50"/>
        <end position="130"/>
    </location>
</feature>
<keyword evidence="5" id="KW-0575">Peroxidase</keyword>
<comment type="similarity">
    <text evidence="2">Belongs to the peroxidase family. Ascorbate peroxidase subfamily.</text>
</comment>
<dbReference type="GO" id="GO:0003723">
    <property type="term" value="F:RNA binding"/>
    <property type="evidence" value="ECO:0007669"/>
    <property type="project" value="InterPro"/>
</dbReference>
<feature type="transmembrane region" description="Helical" evidence="25">
    <location>
        <begin position="7"/>
        <end position="30"/>
    </location>
</feature>
<keyword evidence="25" id="KW-1133">Transmembrane helix</keyword>
<keyword evidence="25" id="KW-0812">Transmembrane</keyword>
<dbReference type="PRINTS" id="PR00461">
    <property type="entry name" value="PLPEROXIDASE"/>
</dbReference>